<accession>A0A2P2P5W2</accession>
<evidence type="ECO:0000313" key="1">
    <source>
        <dbReference type="EMBL" id="MBX50128.1"/>
    </source>
</evidence>
<proteinExistence type="predicted"/>
<dbReference type="AlphaFoldDB" id="A0A2P2P5W2"/>
<reference evidence="1" key="1">
    <citation type="submission" date="2018-02" db="EMBL/GenBank/DDBJ databases">
        <title>Rhizophora mucronata_Transcriptome.</title>
        <authorList>
            <person name="Meera S.P."/>
            <person name="Sreeshan A."/>
            <person name="Augustine A."/>
        </authorList>
    </citation>
    <scope>NUCLEOTIDE SEQUENCE</scope>
    <source>
        <tissue evidence="1">Leaf</tissue>
    </source>
</reference>
<dbReference type="EMBL" id="GGEC01069644">
    <property type="protein sequence ID" value="MBX50128.1"/>
    <property type="molecule type" value="Transcribed_RNA"/>
</dbReference>
<protein>
    <submittedName>
        <fullName evidence="1">Uncharacterized protein</fullName>
    </submittedName>
</protein>
<organism evidence="1">
    <name type="scientific">Rhizophora mucronata</name>
    <name type="common">Asiatic mangrove</name>
    <dbReference type="NCBI Taxonomy" id="61149"/>
    <lineage>
        <taxon>Eukaryota</taxon>
        <taxon>Viridiplantae</taxon>
        <taxon>Streptophyta</taxon>
        <taxon>Embryophyta</taxon>
        <taxon>Tracheophyta</taxon>
        <taxon>Spermatophyta</taxon>
        <taxon>Magnoliopsida</taxon>
        <taxon>eudicotyledons</taxon>
        <taxon>Gunneridae</taxon>
        <taxon>Pentapetalae</taxon>
        <taxon>rosids</taxon>
        <taxon>fabids</taxon>
        <taxon>Malpighiales</taxon>
        <taxon>Rhizophoraceae</taxon>
        <taxon>Rhizophora</taxon>
    </lineage>
</organism>
<name>A0A2P2P5W2_RHIMU</name>
<sequence length="58" mass="6922">MTLSDMMLHAEYHWLNLFRGPCNPLRWPMTPLLTLYAPRMVQIQHFVHLCQIFPALMP</sequence>